<dbReference type="EMBL" id="CP059851">
    <property type="protein sequence ID" value="QMW22132.1"/>
    <property type="molecule type" value="Genomic_DNA"/>
</dbReference>
<feature type="signal peptide" evidence="3">
    <location>
        <begin position="1"/>
        <end position="22"/>
    </location>
</feature>
<keyword evidence="2" id="KW-1133">Transmembrane helix</keyword>
<accession>A0A7G5IFJ0</accession>
<dbReference type="InterPro" id="IPR021381">
    <property type="entry name" value="DUF3011"/>
</dbReference>
<dbReference type="Proteomes" id="UP000515292">
    <property type="component" value="Chromosome"/>
</dbReference>
<reference evidence="4 5" key="1">
    <citation type="submission" date="2020-07" db="EMBL/GenBank/DDBJ databases">
        <title>Complete genome sequence for Sandaracinobacter sp. M6.</title>
        <authorList>
            <person name="Tang Y."/>
            <person name="Liu Q."/>
            <person name="Guo Z."/>
            <person name="Lei P."/>
            <person name="Huang B."/>
        </authorList>
    </citation>
    <scope>NUCLEOTIDE SEQUENCE [LARGE SCALE GENOMIC DNA]</scope>
    <source>
        <strain evidence="4 5">M6</strain>
    </source>
</reference>
<sequence length="334" mass="36237">MQLGNRVVTLALALTMPVSAIAQQTAPTDRTAPAARPAPATRPALPPRPERPQRPERPRPPAIERPLPERPVVKPRPPSGPARPPIATLPSRPPVYPPRPPVVVIPPRPPVYPRPPIILPPPGGSGWQNNRPGGSGYWGGNGFAGHRDCSSRNGRYERCGVYTDNRVVLARQYSSQSCIRGRSWGFTRSHIWVDNGCRARFAYGYGRYGFDNSGSDAGVIIGGTIIAAGLIAILAANNRPVERLQDRTAELVADTSAIPSPEREVANYCLSEAARQVGQTGGSRLRLDNVSRIAPERDGWTMTAYASITYDRSVKPVELLCRTGPQGITSLDFR</sequence>
<feature type="compositionally biased region" description="Low complexity" evidence="1">
    <location>
        <begin position="22"/>
        <end position="43"/>
    </location>
</feature>
<dbReference type="RefSeq" id="WP_182294977.1">
    <property type="nucleotide sequence ID" value="NZ_CP059851.1"/>
</dbReference>
<feature type="chain" id="PRO_5028983093" evidence="3">
    <location>
        <begin position="23"/>
        <end position="334"/>
    </location>
</feature>
<dbReference type="KEGG" id="sand:H3309_12250"/>
<protein>
    <submittedName>
        <fullName evidence="4">DUF3011 domain-containing protein</fullName>
    </submittedName>
</protein>
<proteinExistence type="predicted"/>
<keyword evidence="5" id="KW-1185">Reference proteome</keyword>
<feature type="compositionally biased region" description="Basic and acidic residues" evidence="1">
    <location>
        <begin position="48"/>
        <end position="59"/>
    </location>
</feature>
<keyword evidence="2" id="KW-0472">Membrane</keyword>
<keyword evidence="3" id="KW-0732">Signal</keyword>
<dbReference type="AlphaFoldDB" id="A0A7G5IFJ0"/>
<evidence type="ECO:0000313" key="5">
    <source>
        <dbReference type="Proteomes" id="UP000515292"/>
    </source>
</evidence>
<keyword evidence="2" id="KW-0812">Transmembrane</keyword>
<evidence type="ECO:0000256" key="1">
    <source>
        <dbReference type="SAM" id="MobiDB-lite"/>
    </source>
</evidence>
<name>A0A7G5IFJ0_9SPHN</name>
<gene>
    <name evidence="4" type="ORF">H3309_12250</name>
</gene>
<organism evidence="4 5">
    <name type="scientific">Sandaracinobacteroides saxicola</name>
    <dbReference type="NCBI Taxonomy" id="2759707"/>
    <lineage>
        <taxon>Bacteria</taxon>
        <taxon>Pseudomonadati</taxon>
        <taxon>Pseudomonadota</taxon>
        <taxon>Alphaproteobacteria</taxon>
        <taxon>Sphingomonadales</taxon>
        <taxon>Sphingosinicellaceae</taxon>
        <taxon>Sandaracinobacteroides</taxon>
    </lineage>
</organism>
<evidence type="ECO:0000256" key="3">
    <source>
        <dbReference type="SAM" id="SignalP"/>
    </source>
</evidence>
<evidence type="ECO:0000256" key="2">
    <source>
        <dbReference type="SAM" id="Phobius"/>
    </source>
</evidence>
<feature type="compositionally biased region" description="Pro residues" evidence="1">
    <location>
        <begin position="74"/>
        <end position="84"/>
    </location>
</feature>
<feature type="region of interest" description="Disordered" evidence="1">
    <location>
        <begin position="21"/>
        <end position="98"/>
    </location>
</feature>
<dbReference type="Pfam" id="PF11218">
    <property type="entry name" value="DUF3011"/>
    <property type="match status" value="1"/>
</dbReference>
<evidence type="ECO:0000313" key="4">
    <source>
        <dbReference type="EMBL" id="QMW22132.1"/>
    </source>
</evidence>
<feature type="transmembrane region" description="Helical" evidence="2">
    <location>
        <begin position="217"/>
        <end position="237"/>
    </location>
</feature>